<feature type="domain" description="Beta-lactamase-related" evidence="2">
    <location>
        <begin position="43"/>
        <end position="404"/>
    </location>
</feature>
<dbReference type="InterPro" id="IPR001466">
    <property type="entry name" value="Beta-lactam-related"/>
</dbReference>
<evidence type="ECO:0000313" key="4">
    <source>
        <dbReference type="Proteomes" id="UP000254101"/>
    </source>
</evidence>
<dbReference type="PANTHER" id="PTHR43283:SF18">
    <property type="match status" value="1"/>
</dbReference>
<dbReference type="AlphaFoldDB" id="A0A395LM96"/>
<dbReference type="InterPro" id="IPR006311">
    <property type="entry name" value="TAT_signal"/>
</dbReference>
<dbReference type="SUPFAM" id="SSF56601">
    <property type="entry name" value="beta-lactamase/transpeptidase-like"/>
    <property type="match status" value="1"/>
</dbReference>
<dbReference type="EMBL" id="QRBB01000001">
    <property type="protein sequence ID" value="RDS77517.1"/>
    <property type="molecule type" value="Genomic_DNA"/>
</dbReference>
<dbReference type="PROSITE" id="PS51318">
    <property type="entry name" value="TAT"/>
    <property type="match status" value="1"/>
</dbReference>
<keyword evidence="4" id="KW-1185">Reference proteome</keyword>
<sequence>MRLTRRMLIASGGATMAASAWPARAQAETKESWVPDDRALETLETLARKHSIPGASAAIYENGDIAWTWAYGVQSVASGKPVGPETLFQAASLSKPVTAYVTMQMIEHGLLGLDDRLIDYHRPERLSDNPWSTQVTVRHALTHATGLPNWPERDETTVIEPAFAPGTGYSYSGQAFQWVQAAIERISGHSLQELCSRYLFAPAALDDMAMLWLPGRVDREALGHVLGDDGVNTLEPSFFDQKVGAQLYRISQRWGRPLTSFTLDDYRAAFRVIDSFDDERLDGFGAYRWERPQMALANAASSLRTTPTDYARFLALMLPPPPAQREGLLPEAGRALMLTPQTERDAPKGNVPAGIGWGLERREGRIVYHHWGMNGQSYVSNALGDPALRRTIVVMSNGSSGGPFIDQAALMLTGTPYANYV</sequence>
<accession>A0A395LM96</accession>
<comment type="caution">
    <text evidence="3">The sequence shown here is derived from an EMBL/GenBank/DDBJ whole genome shotgun (WGS) entry which is preliminary data.</text>
</comment>
<evidence type="ECO:0000256" key="1">
    <source>
        <dbReference type="SAM" id="SignalP"/>
    </source>
</evidence>
<feature type="chain" id="PRO_5017289033" evidence="1">
    <location>
        <begin position="26"/>
        <end position="421"/>
    </location>
</feature>
<reference evidence="3 4" key="1">
    <citation type="submission" date="2018-07" db="EMBL/GenBank/DDBJ databases">
        <title>Erythrobacter nanhaiensis sp. nov., a novel member of the genus Erythrobacter isolated from the South China Sea.</title>
        <authorList>
            <person name="Chen X."/>
            <person name="Liu J."/>
        </authorList>
    </citation>
    <scope>NUCLEOTIDE SEQUENCE [LARGE SCALE GENOMIC DNA]</scope>
    <source>
        <strain evidence="3 4">S-5</strain>
    </source>
</reference>
<feature type="signal peptide" evidence="1">
    <location>
        <begin position="1"/>
        <end position="25"/>
    </location>
</feature>
<dbReference type="PANTHER" id="PTHR43283">
    <property type="entry name" value="BETA-LACTAMASE-RELATED"/>
    <property type="match status" value="1"/>
</dbReference>
<evidence type="ECO:0000313" key="3">
    <source>
        <dbReference type="EMBL" id="RDS77517.1"/>
    </source>
</evidence>
<proteinExistence type="predicted"/>
<name>A0A395LM96_9SPHN</name>
<keyword evidence="1" id="KW-0732">Signal</keyword>
<dbReference type="InterPro" id="IPR050789">
    <property type="entry name" value="Diverse_Enzym_Activities"/>
</dbReference>
<protein>
    <submittedName>
        <fullName evidence="3">Class C beta-lactamase-related serine hydrolase</fullName>
    </submittedName>
</protein>
<organism evidence="3 4">
    <name type="scientific">Alteriqipengyuania lutimaris</name>
    <dbReference type="NCBI Taxonomy" id="1538146"/>
    <lineage>
        <taxon>Bacteria</taxon>
        <taxon>Pseudomonadati</taxon>
        <taxon>Pseudomonadota</taxon>
        <taxon>Alphaproteobacteria</taxon>
        <taxon>Sphingomonadales</taxon>
        <taxon>Erythrobacteraceae</taxon>
        <taxon>Alteriqipengyuania</taxon>
    </lineage>
</organism>
<dbReference type="InterPro" id="IPR012338">
    <property type="entry name" value="Beta-lactam/transpept-like"/>
</dbReference>
<dbReference type="Gene3D" id="3.40.710.10">
    <property type="entry name" value="DD-peptidase/beta-lactamase superfamily"/>
    <property type="match status" value="2"/>
</dbReference>
<gene>
    <name evidence="3" type="ORF">DL238_07800</name>
</gene>
<keyword evidence="3" id="KW-0378">Hydrolase</keyword>
<dbReference type="GO" id="GO:0016787">
    <property type="term" value="F:hydrolase activity"/>
    <property type="evidence" value="ECO:0007669"/>
    <property type="project" value="UniProtKB-KW"/>
</dbReference>
<dbReference type="Proteomes" id="UP000254101">
    <property type="component" value="Unassembled WGS sequence"/>
</dbReference>
<dbReference type="OrthoDB" id="9804448at2"/>
<dbReference type="Pfam" id="PF00144">
    <property type="entry name" value="Beta-lactamase"/>
    <property type="match status" value="1"/>
</dbReference>
<dbReference type="RefSeq" id="WP_115491737.1">
    <property type="nucleotide sequence ID" value="NZ_JACHWW010000001.1"/>
</dbReference>
<evidence type="ECO:0000259" key="2">
    <source>
        <dbReference type="Pfam" id="PF00144"/>
    </source>
</evidence>